<dbReference type="InterPro" id="IPR052719">
    <property type="entry name" value="CvpA-like"/>
</dbReference>
<dbReference type="PANTHER" id="PTHR36926">
    <property type="entry name" value="COLICIN V PRODUCTION PROTEIN"/>
    <property type="match status" value="1"/>
</dbReference>
<evidence type="ECO:0000256" key="5">
    <source>
        <dbReference type="SAM" id="Phobius"/>
    </source>
</evidence>
<name>A0A839HP55_9BURK</name>
<dbReference type="AlphaFoldDB" id="A0A839HP55"/>
<reference evidence="6 7" key="1">
    <citation type="submission" date="2020-08" db="EMBL/GenBank/DDBJ databases">
        <title>Aquariorum lacteus gen. nov., sp. nov., a new member of the family Comamonadaceae, isolated from freshwater aquarium.</title>
        <authorList>
            <person name="Chun S.-J."/>
        </authorList>
    </citation>
    <scope>NUCLEOTIDE SEQUENCE [LARGE SCALE GENOMIC DNA]</scope>
    <source>
        <strain evidence="6 7">SJAQ100</strain>
    </source>
</reference>
<keyword evidence="4 5" id="KW-0472">Membrane</keyword>
<dbReference type="Proteomes" id="UP000586093">
    <property type="component" value="Unassembled WGS sequence"/>
</dbReference>
<feature type="transmembrane region" description="Helical" evidence="5">
    <location>
        <begin position="65"/>
        <end position="86"/>
    </location>
</feature>
<feature type="transmembrane region" description="Helical" evidence="5">
    <location>
        <begin position="106"/>
        <end position="126"/>
    </location>
</feature>
<evidence type="ECO:0000313" key="6">
    <source>
        <dbReference type="EMBL" id="MBB1160781.1"/>
    </source>
</evidence>
<dbReference type="Pfam" id="PF02674">
    <property type="entry name" value="Colicin_V"/>
    <property type="match status" value="1"/>
</dbReference>
<dbReference type="EMBL" id="JACIVI010000001">
    <property type="protein sequence ID" value="MBB1160781.1"/>
    <property type="molecule type" value="Genomic_DNA"/>
</dbReference>
<evidence type="ECO:0000256" key="4">
    <source>
        <dbReference type="ARBA" id="ARBA00023136"/>
    </source>
</evidence>
<feature type="transmembrane region" description="Helical" evidence="5">
    <location>
        <begin position="12"/>
        <end position="45"/>
    </location>
</feature>
<evidence type="ECO:0000256" key="2">
    <source>
        <dbReference type="ARBA" id="ARBA00022692"/>
    </source>
</evidence>
<keyword evidence="2 5" id="KW-0812">Transmembrane</keyword>
<dbReference type="GO" id="GO:0016020">
    <property type="term" value="C:membrane"/>
    <property type="evidence" value="ECO:0007669"/>
    <property type="project" value="UniProtKB-SubCell"/>
</dbReference>
<comment type="subcellular location">
    <subcellularLocation>
        <location evidence="1">Membrane</location>
        <topology evidence="1">Multi-pass membrane protein</topology>
    </subcellularLocation>
</comment>
<evidence type="ECO:0000313" key="7">
    <source>
        <dbReference type="Proteomes" id="UP000586093"/>
    </source>
</evidence>
<dbReference type="PANTHER" id="PTHR36926:SF1">
    <property type="entry name" value="COLICIN V PRODUCTION PROTEIN"/>
    <property type="match status" value="1"/>
</dbReference>
<keyword evidence="7" id="KW-1185">Reference proteome</keyword>
<keyword evidence="3 5" id="KW-1133">Transmembrane helix</keyword>
<evidence type="ECO:0000256" key="3">
    <source>
        <dbReference type="ARBA" id="ARBA00022989"/>
    </source>
</evidence>
<dbReference type="InterPro" id="IPR003825">
    <property type="entry name" value="Colicin-V_CvpA"/>
</dbReference>
<sequence>MNLESLGWVDGLALLGLAVSFVIGLWRGLVFELMSIAGWIVAYLLAQRYSPSMAGWLPIGAPGSALNLIASLVLLFVIALFVWALLSWLLQKAISASPLRPVDRVLGGVFGLLRALVIGLVLVSGIRLTPLAGSTDWQASRAVQGLGLVLEQIQPWLPDAVARHLRAAAAGHLSSAQKG</sequence>
<organism evidence="6 7">
    <name type="scientific">Aquariibacter albus</name>
    <dbReference type="NCBI Taxonomy" id="2759899"/>
    <lineage>
        <taxon>Bacteria</taxon>
        <taxon>Pseudomonadati</taxon>
        <taxon>Pseudomonadota</taxon>
        <taxon>Betaproteobacteria</taxon>
        <taxon>Burkholderiales</taxon>
        <taxon>Sphaerotilaceae</taxon>
        <taxon>Aquariibacter</taxon>
    </lineage>
</organism>
<comment type="caution">
    <text evidence="6">The sequence shown here is derived from an EMBL/GenBank/DDBJ whole genome shotgun (WGS) entry which is preliminary data.</text>
</comment>
<accession>A0A839HP55</accession>
<dbReference type="RefSeq" id="WP_182661046.1">
    <property type="nucleotide sequence ID" value="NZ_JACIVI010000001.1"/>
</dbReference>
<evidence type="ECO:0000256" key="1">
    <source>
        <dbReference type="ARBA" id="ARBA00004141"/>
    </source>
</evidence>
<protein>
    <submittedName>
        <fullName evidence="6">CvpA family protein</fullName>
    </submittedName>
</protein>
<proteinExistence type="predicted"/>
<dbReference type="GO" id="GO:0009403">
    <property type="term" value="P:toxin biosynthetic process"/>
    <property type="evidence" value="ECO:0007669"/>
    <property type="project" value="InterPro"/>
</dbReference>
<gene>
    <name evidence="6" type="ORF">H4F90_02135</name>
</gene>